<accession>A0A1M7ZBJ6</accession>
<gene>
    <name evidence="2" type="ORF">SAMN04488108_2026</name>
</gene>
<feature type="transmembrane region" description="Helical" evidence="1">
    <location>
        <begin position="699"/>
        <end position="717"/>
    </location>
</feature>
<feature type="transmembrane region" description="Helical" evidence="1">
    <location>
        <begin position="6"/>
        <end position="25"/>
    </location>
</feature>
<reference evidence="3" key="1">
    <citation type="submission" date="2016-12" db="EMBL/GenBank/DDBJ databases">
        <authorList>
            <person name="Varghese N."/>
            <person name="Submissions S."/>
        </authorList>
    </citation>
    <scope>NUCLEOTIDE SEQUENCE [LARGE SCALE GENOMIC DNA]</scope>
    <source>
        <strain evidence="3">DSM 25035</strain>
    </source>
</reference>
<evidence type="ECO:0000313" key="2">
    <source>
        <dbReference type="EMBL" id="SHO62254.1"/>
    </source>
</evidence>
<dbReference type="STRING" id="1073327.SAMN04488108_2026"/>
<feature type="transmembrane region" description="Helical" evidence="1">
    <location>
        <begin position="611"/>
        <end position="631"/>
    </location>
</feature>
<feature type="transmembrane region" description="Helical" evidence="1">
    <location>
        <begin position="831"/>
        <end position="848"/>
    </location>
</feature>
<organism evidence="2 3">
    <name type="scientific">Algoriphagus zhangzhouensis</name>
    <dbReference type="NCBI Taxonomy" id="1073327"/>
    <lineage>
        <taxon>Bacteria</taxon>
        <taxon>Pseudomonadati</taxon>
        <taxon>Bacteroidota</taxon>
        <taxon>Cytophagia</taxon>
        <taxon>Cytophagales</taxon>
        <taxon>Cyclobacteriaceae</taxon>
        <taxon>Algoriphagus</taxon>
    </lineage>
</organism>
<feature type="transmembrane region" description="Helical" evidence="1">
    <location>
        <begin position="265"/>
        <end position="287"/>
    </location>
</feature>
<keyword evidence="1" id="KW-0812">Transmembrane</keyword>
<keyword evidence="3" id="KW-1185">Reference proteome</keyword>
<sequence length="1172" mass="134342">MRLKTLKVWLFLLPIIGIIGVFLFVQSNKNISELEEQHLRSVEAIRNDILLALPDYYSRVEGYILREAFAMDPDSTFQINASGIRDLLKGFEPDIQSIRFGTLDNPTTEKISLEGNRLTVSDLTLAIPVSTIQQINNLAFYEKFEAQSISFPETLIVTISFDIGLLLRKQENNKIFDKFFLTDQDGNVIYPNSDFGQEIFKPHVIRQDSVGKIHSGVYFEEVEYSGNQNRFYVAPIPLENLQLFAVGTINQNHFLKVGLRLNFKLLSTLIFFLILLIASVPILGILNLSKGDNLTQTKVLQLGISLMGLTLILGFAISFFKNQPDPVENSIAQQTQIEEDLNNKLVNYNSALSDWNNNEKVLLPFNEFILFESNGLAKTIIFKHDSLTFNFNKEKSPVDLRTRAYFTYFNSGTSGKNHFLNSHYSRGNGELESVISMLNKDGDVTAVTFGLNSLEKLKDQYRYLVIKEDGTILHKSDKITSPISNLKEGVNANSWVEIETLMKKNRDESQHKAIEVPLYLIGNHYTGVLSQISGQKFDQPIWLFFLVNHNVAHVFSSLTSLEAIILLAFYFLSLIFNLILQKFSKDLTTDFGFKIFFFDWLKPTKNNLHKLQYLSVAYFLFAGLLLAIYYLEKLNHIQLVATLVFSSSLISFINLATSKLSKKETEANQPLIPPYSLPTLVYSVLLGVIFVKYDLVSSITALILQFASALIILIWVLKVRGKDLVKNLIAPNQALPTFLISWFLVIGFIPGYLIQSKTQLFESQIWDGRNQIDDKLQTTRFKEYEEARRSLMVALTDPFDPKIKEFIAPDQKSFEAAWAGSAGNLRLDWNLLYLALILGLLASLIYYLQKIIFFSFEEEYEDDFESSEQLLYICSIDSSHLEEIVGKVFSQIDENLETIDFLIETLDWQFKLDETKDVYILKNYHCLADPLDSIPILERLHDLEKKIWICSGKQWKDIFSKIKDPLDKVRFSETFSDFSFKSLAIKNEPILKDTSEEKTEVLLKSLRHKKAFYTNMWTEMSFEEKMVAYAYAKEGFFNINRKEVMIGLAQKGILVQKSAEYEPKRKTKNDSSWKEWRLFSPVFRKYVLDHSTEEEKEAFKRYEKKNGNSNSIQISLISFVLICFALIGIFDKNFFSEAYTYLTGSLGLLGSLYALLDRGLGSLKFGKNSSNS</sequence>
<dbReference type="EMBL" id="FRXN01000002">
    <property type="protein sequence ID" value="SHO62254.1"/>
    <property type="molecule type" value="Genomic_DNA"/>
</dbReference>
<feature type="transmembrane region" description="Helical" evidence="1">
    <location>
        <begin position="675"/>
        <end position="693"/>
    </location>
</feature>
<feature type="transmembrane region" description="Helical" evidence="1">
    <location>
        <begin position="564"/>
        <end position="580"/>
    </location>
</feature>
<evidence type="ECO:0000313" key="3">
    <source>
        <dbReference type="Proteomes" id="UP000184609"/>
    </source>
</evidence>
<feature type="transmembrane region" description="Helical" evidence="1">
    <location>
        <begin position="1110"/>
        <end position="1130"/>
    </location>
</feature>
<keyword evidence="1" id="KW-0472">Membrane</keyword>
<dbReference type="Proteomes" id="UP000184609">
    <property type="component" value="Unassembled WGS sequence"/>
</dbReference>
<feature type="transmembrane region" description="Helical" evidence="1">
    <location>
        <begin position="737"/>
        <end position="754"/>
    </location>
</feature>
<proteinExistence type="predicted"/>
<feature type="transmembrane region" description="Helical" evidence="1">
    <location>
        <begin position="299"/>
        <end position="320"/>
    </location>
</feature>
<dbReference type="RefSeq" id="WP_073571640.1">
    <property type="nucleotide sequence ID" value="NZ_FRXN01000002.1"/>
</dbReference>
<dbReference type="AlphaFoldDB" id="A0A1M7ZBJ6"/>
<keyword evidence="1" id="KW-1133">Transmembrane helix</keyword>
<evidence type="ECO:0000256" key="1">
    <source>
        <dbReference type="SAM" id="Phobius"/>
    </source>
</evidence>
<feature type="transmembrane region" description="Helical" evidence="1">
    <location>
        <begin position="1136"/>
        <end position="1156"/>
    </location>
</feature>
<feature type="transmembrane region" description="Helical" evidence="1">
    <location>
        <begin position="637"/>
        <end position="655"/>
    </location>
</feature>
<name>A0A1M7ZBJ6_9BACT</name>
<dbReference type="OrthoDB" id="1113021at2"/>
<protein>
    <submittedName>
        <fullName evidence="2">Uncharacterized protein</fullName>
    </submittedName>
</protein>